<feature type="chain" id="PRO_5017314911" evidence="1">
    <location>
        <begin position="28"/>
        <end position="55"/>
    </location>
</feature>
<proteinExistence type="predicted"/>
<organism evidence="2 3">
    <name type="scientific">Trifolium medium</name>
    <dbReference type="NCBI Taxonomy" id="97028"/>
    <lineage>
        <taxon>Eukaryota</taxon>
        <taxon>Viridiplantae</taxon>
        <taxon>Streptophyta</taxon>
        <taxon>Embryophyta</taxon>
        <taxon>Tracheophyta</taxon>
        <taxon>Spermatophyta</taxon>
        <taxon>Magnoliopsida</taxon>
        <taxon>eudicotyledons</taxon>
        <taxon>Gunneridae</taxon>
        <taxon>Pentapetalae</taxon>
        <taxon>rosids</taxon>
        <taxon>fabids</taxon>
        <taxon>Fabales</taxon>
        <taxon>Fabaceae</taxon>
        <taxon>Papilionoideae</taxon>
        <taxon>50 kb inversion clade</taxon>
        <taxon>NPAAA clade</taxon>
        <taxon>Hologalegina</taxon>
        <taxon>IRL clade</taxon>
        <taxon>Trifolieae</taxon>
        <taxon>Trifolium</taxon>
    </lineage>
</organism>
<comment type="caution">
    <text evidence="2">The sequence shown here is derived from an EMBL/GenBank/DDBJ whole genome shotgun (WGS) entry which is preliminary data.</text>
</comment>
<dbReference type="EMBL" id="LXQA010486958">
    <property type="protein sequence ID" value="MCI54896.1"/>
    <property type="molecule type" value="Genomic_DNA"/>
</dbReference>
<keyword evidence="3" id="KW-1185">Reference proteome</keyword>
<feature type="signal peptide" evidence="1">
    <location>
        <begin position="1"/>
        <end position="27"/>
    </location>
</feature>
<reference evidence="2 3" key="1">
    <citation type="journal article" date="2018" name="Front. Plant Sci.">
        <title>Red Clover (Trifolium pratense) and Zigzag Clover (T. medium) - A Picture of Genomic Similarities and Differences.</title>
        <authorList>
            <person name="Dluhosova J."/>
            <person name="Istvanek J."/>
            <person name="Nedelnik J."/>
            <person name="Repkova J."/>
        </authorList>
    </citation>
    <scope>NUCLEOTIDE SEQUENCE [LARGE SCALE GENOMIC DNA]</scope>
    <source>
        <strain evidence="3">cv. 10/8</strain>
        <tissue evidence="2">Leaf</tissue>
    </source>
</reference>
<accession>A0A392T406</accession>
<sequence>SLNRDRASCPACCRWATFLIVVRRCEATLLASARQKSPVTGRISVTQSLDVARRG</sequence>
<dbReference type="Proteomes" id="UP000265520">
    <property type="component" value="Unassembled WGS sequence"/>
</dbReference>
<dbReference type="AlphaFoldDB" id="A0A392T406"/>
<keyword evidence="1" id="KW-0732">Signal</keyword>
<feature type="non-terminal residue" evidence="2">
    <location>
        <position position="1"/>
    </location>
</feature>
<name>A0A392T406_9FABA</name>
<evidence type="ECO:0000256" key="1">
    <source>
        <dbReference type="SAM" id="SignalP"/>
    </source>
</evidence>
<evidence type="ECO:0000313" key="2">
    <source>
        <dbReference type="EMBL" id="MCI54896.1"/>
    </source>
</evidence>
<protein>
    <submittedName>
        <fullName evidence="2">Uncharacterized protein</fullName>
    </submittedName>
</protein>
<evidence type="ECO:0000313" key="3">
    <source>
        <dbReference type="Proteomes" id="UP000265520"/>
    </source>
</evidence>